<accession>A0A8J3LIE2</accession>
<dbReference type="AlphaFoldDB" id="A0A8J3LIE2"/>
<gene>
    <name evidence="1" type="ORF">Cme02nite_71320</name>
</gene>
<sequence>MFVLSAVAGLIAGLLIGVLTRPRRTREPAGVPITWCGNCGQPTSALCYEHKQRVLRAVRELKGASGLDAPTHLT</sequence>
<organism evidence="1 2">
    <name type="scientific">Catellatospora methionotrophica</name>
    <dbReference type="NCBI Taxonomy" id="121620"/>
    <lineage>
        <taxon>Bacteria</taxon>
        <taxon>Bacillati</taxon>
        <taxon>Actinomycetota</taxon>
        <taxon>Actinomycetes</taxon>
        <taxon>Micromonosporales</taxon>
        <taxon>Micromonosporaceae</taxon>
        <taxon>Catellatospora</taxon>
    </lineage>
</organism>
<evidence type="ECO:0000313" key="2">
    <source>
        <dbReference type="Proteomes" id="UP000660339"/>
    </source>
</evidence>
<keyword evidence="2" id="KW-1185">Reference proteome</keyword>
<reference evidence="1" key="1">
    <citation type="submission" date="2021-01" db="EMBL/GenBank/DDBJ databases">
        <title>Whole genome shotgun sequence of Catellatospora methionotrophica NBRC 14553.</title>
        <authorList>
            <person name="Komaki H."/>
            <person name="Tamura T."/>
        </authorList>
    </citation>
    <scope>NUCLEOTIDE SEQUENCE</scope>
    <source>
        <strain evidence="1">NBRC 14553</strain>
    </source>
</reference>
<comment type="caution">
    <text evidence="1">The sequence shown here is derived from an EMBL/GenBank/DDBJ whole genome shotgun (WGS) entry which is preliminary data.</text>
</comment>
<evidence type="ECO:0000313" key="1">
    <source>
        <dbReference type="EMBL" id="GIG18800.1"/>
    </source>
</evidence>
<dbReference type="EMBL" id="BONJ01000044">
    <property type="protein sequence ID" value="GIG18800.1"/>
    <property type="molecule type" value="Genomic_DNA"/>
</dbReference>
<dbReference type="Proteomes" id="UP000660339">
    <property type="component" value="Unassembled WGS sequence"/>
</dbReference>
<protein>
    <submittedName>
        <fullName evidence="1">Uncharacterized protein</fullName>
    </submittedName>
</protein>
<proteinExistence type="predicted"/>
<name>A0A8J3LIE2_9ACTN</name>